<evidence type="ECO:0000256" key="1">
    <source>
        <dbReference type="SAM" id="MobiDB-lite"/>
    </source>
</evidence>
<dbReference type="GeneID" id="94351360"/>
<dbReference type="KEGG" id="blac:94351360"/>
<sequence length="177" mass="19454">MGYGVLTDTNSKVSDLAPPLSYDPEARNAGGLVKVTFPPNVLTHTMDAPWKMFNKTSTSDSDTCHPNAEAKEKEKDDMAGGEVPHDIAAYKAIVLGNEEEALLALIRMGRPLWWSTYHDESVGTTDLLQSVKMVVLLAAKKLLLGANPDEVAYNETTMYGVASMLRRCCSDWEYVLI</sequence>
<name>A0A976IER3_BRELC</name>
<evidence type="ECO:0000313" key="2">
    <source>
        <dbReference type="EMBL" id="TDH69613.1"/>
    </source>
</evidence>
<reference evidence="2 3" key="1">
    <citation type="journal article" date="2021" name="Genome Biol.">
        <title>AFLAP: assembly-free linkage analysis pipeline using k-mers from genome sequencing data.</title>
        <authorList>
            <person name="Fletcher K."/>
            <person name="Zhang L."/>
            <person name="Gil J."/>
            <person name="Han R."/>
            <person name="Cavanaugh K."/>
            <person name="Michelmore R."/>
        </authorList>
    </citation>
    <scope>NUCLEOTIDE SEQUENCE [LARGE SCALE GENOMIC DNA]</scope>
    <source>
        <strain evidence="2 3">SF5</strain>
    </source>
</reference>
<keyword evidence="3" id="KW-1185">Reference proteome</keyword>
<dbReference type="Proteomes" id="UP000294530">
    <property type="component" value="Unassembled WGS sequence"/>
</dbReference>
<organism evidence="2 3">
    <name type="scientific">Bremia lactucae</name>
    <name type="common">Lettuce downy mildew</name>
    <dbReference type="NCBI Taxonomy" id="4779"/>
    <lineage>
        <taxon>Eukaryota</taxon>
        <taxon>Sar</taxon>
        <taxon>Stramenopiles</taxon>
        <taxon>Oomycota</taxon>
        <taxon>Peronosporomycetes</taxon>
        <taxon>Peronosporales</taxon>
        <taxon>Peronosporaceae</taxon>
        <taxon>Bremia</taxon>
    </lineage>
</organism>
<accession>A0A976IER3</accession>
<feature type="compositionally biased region" description="Basic and acidic residues" evidence="1">
    <location>
        <begin position="68"/>
        <end position="78"/>
    </location>
</feature>
<dbReference type="OrthoDB" id="128737at2759"/>
<feature type="region of interest" description="Disordered" evidence="1">
    <location>
        <begin position="56"/>
        <end position="80"/>
    </location>
</feature>
<comment type="caution">
    <text evidence="2">The sequence shown here is derived from an EMBL/GenBank/DDBJ whole genome shotgun (WGS) entry which is preliminary data.</text>
</comment>
<dbReference type="EMBL" id="SHOA02000016">
    <property type="protein sequence ID" value="TDH69613.1"/>
    <property type="molecule type" value="Genomic_DNA"/>
</dbReference>
<gene>
    <name evidence="2" type="ORF">CCR75_007631</name>
</gene>
<protein>
    <submittedName>
        <fullName evidence="2">Uncharacterized protein</fullName>
    </submittedName>
</protein>
<evidence type="ECO:0000313" key="3">
    <source>
        <dbReference type="Proteomes" id="UP000294530"/>
    </source>
</evidence>
<dbReference type="AlphaFoldDB" id="A0A976IER3"/>
<proteinExistence type="predicted"/>
<dbReference type="RefSeq" id="XP_067819112.1">
    <property type="nucleotide sequence ID" value="XM_067965689.1"/>
</dbReference>